<dbReference type="GO" id="GO:0004806">
    <property type="term" value="F:triacylglycerol lipase activity"/>
    <property type="evidence" value="ECO:0007669"/>
    <property type="project" value="UniProtKB-EC"/>
</dbReference>
<feature type="domain" description="Fungal lipase-type" evidence="24">
    <location>
        <begin position="401"/>
        <end position="534"/>
    </location>
</feature>
<dbReference type="GO" id="GO:0046872">
    <property type="term" value="F:metal ion binding"/>
    <property type="evidence" value="ECO:0007669"/>
    <property type="project" value="UniProtKB-KW"/>
</dbReference>
<dbReference type="GO" id="GO:0022008">
    <property type="term" value="P:neurogenesis"/>
    <property type="evidence" value="ECO:0007669"/>
    <property type="project" value="TreeGrafter"/>
</dbReference>
<feature type="transmembrane region" description="Helical" evidence="23">
    <location>
        <begin position="59"/>
        <end position="84"/>
    </location>
</feature>
<dbReference type="Gene3D" id="3.40.50.1820">
    <property type="entry name" value="alpha/beta hydrolase"/>
    <property type="match status" value="1"/>
</dbReference>
<evidence type="ECO:0000256" key="1">
    <source>
        <dbReference type="ARBA" id="ARBA00001913"/>
    </source>
</evidence>
<reference evidence="26" key="3">
    <citation type="journal article" date="2014" name="Nature">
        <title>Elephant shark genome provides unique insights into gnathostome evolution.</title>
        <authorList>
            <consortium name="International Elephant Shark Genome Sequencing Consortium"/>
            <person name="Venkatesh B."/>
            <person name="Lee A.P."/>
            <person name="Ravi V."/>
            <person name="Maurya A.K."/>
            <person name="Lian M.M."/>
            <person name="Swann J.B."/>
            <person name="Ohta Y."/>
            <person name="Flajnik M.F."/>
            <person name="Sutoh Y."/>
            <person name="Kasahara M."/>
            <person name="Hoon S."/>
            <person name="Gangu V."/>
            <person name="Roy S.W."/>
            <person name="Irimia M."/>
            <person name="Korzh V."/>
            <person name="Kondrychyn I."/>
            <person name="Lim Z.W."/>
            <person name="Tay B.H."/>
            <person name="Tohari S."/>
            <person name="Kong K.W."/>
            <person name="Ho S."/>
            <person name="Lorente-Galdos B."/>
            <person name="Quilez J."/>
            <person name="Marques-Bonet T."/>
            <person name="Raney B.J."/>
            <person name="Ingham P.W."/>
            <person name="Tay A."/>
            <person name="Hillier L.W."/>
            <person name="Minx P."/>
            <person name="Boehm T."/>
            <person name="Wilson R.K."/>
            <person name="Brenner S."/>
            <person name="Warren W.C."/>
        </authorList>
    </citation>
    <scope>NUCLEOTIDE SEQUENCE [LARGE SCALE GENOMIC DNA]</scope>
</reference>
<gene>
    <name evidence="25" type="primary">daglb</name>
</gene>
<comment type="function">
    <text evidence="19">Lipase that catalyzes the hydrolysis of arachidonic acid (AA)-esterified diacylglycerols (DAGs) to produce the principal endocannabinoid, 2-arachidonoylglycerol (2-AG) which can be further cleaved by downstream enzymes to release arachidonic acid (AA) for cyclooxygenase (COX)-mediated eicosanoid production. Preferentially hydrolyzes DAGs at the sn-1 position in a calcium-dependent manner and has negligible activity against other lipids including monoacylglycerols and phospholipids. Plays a key role in the regulation of 2-AG and AA pools utilized by COX1/2 to generate lipid mediators of macrophage and microglia inflammatory responses. Also functions as a polyunsaturated fatty acids-specific triacylglycerol lipase in macrophages. Plays an important role to support the metabolic and signaling demands of macrophages.</text>
</comment>
<keyword evidence="11 23" id="KW-1133">Transmembrane helix</keyword>
<comment type="catalytic activity">
    <reaction evidence="18">
        <text>1,2,3-tri-(5Z,8Z,11Z,14Z-eicosatetraenoyl)-glycerol + H2O = 1,2-di-(5Z,8Z,11Z,14Z-eicosatetraenoyl)-glycerol + (5Z,8Z,11Z,14Z)-eicosatetraenoate + H(+)</text>
        <dbReference type="Rhea" id="RHEA:63432"/>
        <dbReference type="ChEBI" id="CHEBI:15377"/>
        <dbReference type="ChEBI" id="CHEBI:15378"/>
        <dbReference type="ChEBI" id="CHEBI:32395"/>
        <dbReference type="ChEBI" id="CHEBI:147308"/>
        <dbReference type="ChEBI" id="CHEBI:228166"/>
    </reaction>
    <physiologicalReaction direction="left-to-right" evidence="18">
        <dbReference type="Rhea" id="RHEA:63433"/>
    </physiologicalReaction>
</comment>
<evidence type="ECO:0000256" key="14">
    <source>
        <dbReference type="ARBA" id="ARBA00023369"/>
    </source>
</evidence>
<comment type="cofactor">
    <cofactor evidence="1">
        <name>Ca(2+)</name>
        <dbReference type="ChEBI" id="CHEBI:29108"/>
    </cofactor>
</comment>
<dbReference type="PANTHER" id="PTHR45792">
    <property type="entry name" value="DIACYLGLYCEROL LIPASE HOMOLOG-RELATED"/>
    <property type="match status" value="1"/>
</dbReference>
<keyword evidence="9" id="KW-0106">Calcium</keyword>
<evidence type="ECO:0000256" key="9">
    <source>
        <dbReference type="ARBA" id="ARBA00022837"/>
    </source>
</evidence>
<evidence type="ECO:0000256" key="6">
    <source>
        <dbReference type="ARBA" id="ARBA00022692"/>
    </source>
</evidence>
<keyword evidence="26" id="KW-1185">Reference proteome</keyword>
<evidence type="ECO:0000256" key="7">
    <source>
        <dbReference type="ARBA" id="ARBA00022723"/>
    </source>
</evidence>
<organism evidence="25 26">
    <name type="scientific">Callorhinchus milii</name>
    <name type="common">Ghost shark</name>
    <dbReference type="NCBI Taxonomy" id="7868"/>
    <lineage>
        <taxon>Eukaryota</taxon>
        <taxon>Metazoa</taxon>
        <taxon>Chordata</taxon>
        <taxon>Craniata</taxon>
        <taxon>Vertebrata</taxon>
        <taxon>Chondrichthyes</taxon>
        <taxon>Holocephali</taxon>
        <taxon>Chimaeriformes</taxon>
        <taxon>Callorhinchidae</taxon>
        <taxon>Callorhinchus</taxon>
    </lineage>
</organism>
<evidence type="ECO:0000256" key="8">
    <source>
        <dbReference type="ARBA" id="ARBA00022801"/>
    </source>
</evidence>
<keyword evidence="13 23" id="KW-0472">Membrane</keyword>
<evidence type="ECO:0000256" key="3">
    <source>
        <dbReference type="ARBA" id="ARBA00010701"/>
    </source>
</evidence>
<evidence type="ECO:0000256" key="4">
    <source>
        <dbReference type="ARBA" id="ARBA00022475"/>
    </source>
</evidence>
<dbReference type="EC" id="3.1.1.116" evidence="16"/>
<proteinExistence type="inferred from homology"/>
<dbReference type="InterPro" id="IPR002921">
    <property type="entry name" value="Fungal_lipase-type"/>
</dbReference>
<dbReference type="GO" id="GO:0005737">
    <property type="term" value="C:cytoplasm"/>
    <property type="evidence" value="ECO:0007669"/>
    <property type="project" value="TreeGrafter"/>
</dbReference>
<name>A0A4W3HBY1_CALMI</name>
<comment type="similarity">
    <text evidence="3">Belongs to the AB hydrolase superfamily. Lipase family.</text>
</comment>
<evidence type="ECO:0000256" key="22">
    <source>
        <dbReference type="ARBA" id="ARBA00083401"/>
    </source>
</evidence>
<comment type="subcellular location">
    <subcellularLocation>
        <location evidence="2">Cell membrane</location>
        <topology evidence="2">Multi-pass membrane protein</topology>
    </subcellularLocation>
</comment>
<reference evidence="25" key="4">
    <citation type="submission" date="2025-08" db="UniProtKB">
        <authorList>
            <consortium name="Ensembl"/>
        </authorList>
    </citation>
    <scope>IDENTIFICATION</scope>
</reference>
<sequence>MHSVNSSVFTLLILKQKVQSLGSQRHFVIKLSINQKRLNSLVSKRNKKIKETQKKYDDLVFPGAFELLIRVGWWIGILVFYFTYKEQFECKGGEQLRNYLLVLMVLLAGIILNSCIIVGVSMQGTITNPGPRRAIPTLIYIRAILYLPEVIWGILGIIWVSDESLDCSSTLIVGVILAIVVSWIILFFTLVAVLVVFDPLGKPKKFEYYLNHNLESSESDQLLYKARTVAARVWEHRLKLLCCCIMQDDEVRTAFSSLGELFGGFFMDTDLVPSDIAAGLSLLHQEQDKIEQTREPEVVCHNPAELDMELDNAAHYMLFAVAAYGWPIYVFTNPLTGFCNLSRDCPESDIVGGDHLGCHLTSMIKITGLQYRDFIHISFHNKIYEIPFYVALDHKTEAVLVAVRGTLSLRDVLTDLSTECENLNIDGMSEGCFAHKGILHAASYIYRKLVTDGILSQAFVIAPEYKLVVTGHSLGAGAATILAIMLHKSYPGLKCYAFSPPGGLLSKTLADYTKDFIISVIVGKDFVPRLSLCNMEDLKRRILRIVANCNRPKYQILLRGCWYEIFGGDPDNFPTEMESRRQETLTRPLLADHSLMGHRSSSYNSLLDGSPPISPSKNYPLFLPGKIIHIQEDYNVGSFCRPEIRYRAVWSESSAFNSILISPKIISDHMPDIVLKALTSLTREEPFILCAPGGGSTV</sequence>
<evidence type="ECO:0000256" key="10">
    <source>
        <dbReference type="ARBA" id="ARBA00022963"/>
    </source>
</evidence>
<comment type="catalytic activity">
    <reaction evidence="17">
        <text>1,2,3-(4Z,7Z,10Z,13Z,16Z,19Z-docosahexaenoyl)-glycerol + H2O = 1,2-di-(4Z,7Z,10Z,13Z,16Z,19Z-docosahexaenoyl)-glycerol + (4Z,7Z,10Z,13Z,16Z,19Z)-docosahexaenoate + H(+)</text>
        <dbReference type="Rhea" id="RHEA:63436"/>
        <dbReference type="ChEBI" id="CHEBI:15377"/>
        <dbReference type="ChEBI" id="CHEBI:15378"/>
        <dbReference type="ChEBI" id="CHEBI:77016"/>
        <dbReference type="ChEBI" id="CHEBI:147311"/>
        <dbReference type="ChEBI" id="CHEBI:228170"/>
    </reaction>
</comment>
<feature type="transmembrane region" description="Helical" evidence="23">
    <location>
        <begin position="171"/>
        <end position="197"/>
    </location>
</feature>
<dbReference type="Pfam" id="PF01764">
    <property type="entry name" value="Lipase_3"/>
    <property type="match status" value="1"/>
</dbReference>
<dbReference type="STRING" id="7868.ENSCMIP00000014393"/>
<evidence type="ECO:0000256" key="13">
    <source>
        <dbReference type="ARBA" id="ARBA00023136"/>
    </source>
</evidence>
<evidence type="ECO:0000259" key="24">
    <source>
        <dbReference type="Pfam" id="PF01764"/>
    </source>
</evidence>
<evidence type="ECO:0000256" key="16">
    <source>
        <dbReference type="ARBA" id="ARBA00026104"/>
    </source>
</evidence>
<dbReference type="GO" id="GO:0005886">
    <property type="term" value="C:plasma membrane"/>
    <property type="evidence" value="ECO:0007669"/>
    <property type="project" value="UniProtKB-SubCell"/>
</dbReference>
<evidence type="ECO:0000256" key="18">
    <source>
        <dbReference type="ARBA" id="ARBA00052740"/>
    </source>
</evidence>
<evidence type="ECO:0000256" key="23">
    <source>
        <dbReference type="SAM" id="Phobius"/>
    </source>
</evidence>
<reference evidence="26" key="2">
    <citation type="journal article" date="2007" name="PLoS Biol.">
        <title>Survey sequencing and comparative analysis of the elephant shark (Callorhinchus milii) genome.</title>
        <authorList>
            <person name="Venkatesh B."/>
            <person name="Kirkness E.F."/>
            <person name="Loh Y.H."/>
            <person name="Halpern A.L."/>
            <person name="Lee A.P."/>
            <person name="Johnson J."/>
            <person name="Dandona N."/>
            <person name="Viswanathan L.D."/>
            <person name="Tay A."/>
            <person name="Venter J.C."/>
            <person name="Strausberg R.L."/>
            <person name="Brenner S."/>
        </authorList>
    </citation>
    <scope>NUCLEOTIDE SEQUENCE [LARGE SCALE GENOMIC DNA]</scope>
</reference>
<keyword evidence="5" id="KW-0597">Phosphoprotein</keyword>
<feature type="transmembrane region" description="Helical" evidence="23">
    <location>
        <begin position="139"/>
        <end position="159"/>
    </location>
</feature>
<reference evidence="25" key="5">
    <citation type="submission" date="2025-09" db="UniProtKB">
        <authorList>
            <consortium name="Ensembl"/>
        </authorList>
    </citation>
    <scope>IDENTIFICATION</scope>
</reference>
<evidence type="ECO:0000256" key="17">
    <source>
        <dbReference type="ARBA" id="ARBA00051030"/>
    </source>
</evidence>
<reference evidence="26" key="1">
    <citation type="journal article" date="2006" name="Science">
        <title>Ancient noncoding elements conserved in the human genome.</title>
        <authorList>
            <person name="Venkatesh B."/>
            <person name="Kirkness E.F."/>
            <person name="Loh Y.H."/>
            <person name="Halpern A.L."/>
            <person name="Lee A.P."/>
            <person name="Johnson J."/>
            <person name="Dandona N."/>
            <person name="Viswanathan L.D."/>
            <person name="Tay A."/>
            <person name="Venter J.C."/>
            <person name="Strausberg R.L."/>
            <person name="Brenner S."/>
        </authorList>
    </citation>
    <scope>NUCLEOTIDE SEQUENCE [LARGE SCALE GENOMIC DNA]</scope>
</reference>
<dbReference type="GO" id="GO:0047372">
    <property type="term" value="F:monoacylglycerol lipase activity"/>
    <property type="evidence" value="ECO:0007669"/>
    <property type="project" value="UniProtKB-ARBA"/>
</dbReference>
<dbReference type="GO" id="GO:0019369">
    <property type="term" value="P:arachidonate metabolic process"/>
    <property type="evidence" value="ECO:0007669"/>
    <property type="project" value="TreeGrafter"/>
</dbReference>
<comment type="catalytic activity">
    <reaction evidence="14">
        <text>a triacylglycerol + H2O = a diacylglycerol + a fatty acid + H(+)</text>
        <dbReference type="Rhea" id="RHEA:12044"/>
        <dbReference type="ChEBI" id="CHEBI:15377"/>
        <dbReference type="ChEBI" id="CHEBI:15378"/>
        <dbReference type="ChEBI" id="CHEBI:17855"/>
        <dbReference type="ChEBI" id="CHEBI:18035"/>
        <dbReference type="ChEBI" id="CHEBI:28868"/>
        <dbReference type="EC" id="3.1.1.3"/>
    </reaction>
    <physiologicalReaction direction="left-to-right" evidence="14">
        <dbReference type="Rhea" id="RHEA:12045"/>
    </physiologicalReaction>
</comment>
<keyword evidence="8" id="KW-0378">Hydrolase</keyword>
<dbReference type="PANTHER" id="PTHR45792:SF2">
    <property type="entry name" value="DIACYLGLYCEROL LIPASE-BETA"/>
    <property type="match status" value="1"/>
</dbReference>
<dbReference type="OMA" id="KVWECRL"/>
<keyword evidence="4" id="KW-1003">Cell membrane</keyword>
<dbReference type="InterPro" id="IPR029058">
    <property type="entry name" value="AB_hydrolase_fold"/>
</dbReference>
<evidence type="ECO:0000313" key="26">
    <source>
        <dbReference type="Proteomes" id="UP000314986"/>
    </source>
</evidence>
<dbReference type="AlphaFoldDB" id="A0A4W3HBY1"/>
<dbReference type="Proteomes" id="UP000314986">
    <property type="component" value="Unassembled WGS sequence"/>
</dbReference>
<dbReference type="GO" id="GO:0046340">
    <property type="term" value="P:diacylglycerol catabolic process"/>
    <property type="evidence" value="ECO:0007669"/>
    <property type="project" value="TreeGrafter"/>
</dbReference>
<evidence type="ECO:0000256" key="5">
    <source>
        <dbReference type="ARBA" id="ARBA00022553"/>
    </source>
</evidence>
<dbReference type="GeneTree" id="ENSGT00940000156486"/>
<evidence type="ECO:0000256" key="11">
    <source>
        <dbReference type="ARBA" id="ARBA00022989"/>
    </source>
</evidence>
<keyword evidence="6 23" id="KW-0812">Transmembrane</keyword>
<evidence type="ECO:0000313" key="25">
    <source>
        <dbReference type="Ensembl" id="ENSCMIP00000014393.1"/>
    </source>
</evidence>
<evidence type="ECO:0000256" key="19">
    <source>
        <dbReference type="ARBA" id="ARBA00056838"/>
    </source>
</evidence>
<feature type="transmembrane region" description="Helical" evidence="23">
    <location>
        <begin position="96"/>
        <end position="118"/>
    </location>
</feature>
<dbReference type="FunFam" id="3.40.50.1820:FF:000064">
    <property type="entry name" value="Sn1-specific diacylglycerol lipase beta"/>
    <property type="match status" value="1"/>
</dbReference>
<comment type="catalytic activity">
    <reaction evidence="15">
        <text>a 1,2-diacyl-sn-glycerol + H2O = a 2-acylglycerol + a fatty acid + H(+)</text>
        <dbReference type="Rhea" id="RHEA:33275"/>
        <dbReference type="ChEBI" id="CHEBI:15377"/>
        <dbReference type="ChEBI" id="CHEBI:15378"/>
        <dbReference type="ChEBI" id="CHEBI:17389"/>
        <dbReference type="ChEBI" id="CHEBI:17815"/>
        <dbReference type="ChEBI" id="CHEBI:28868"/>
        <dbReference type="EC" id="3.1.1.116"/>
    </reaction>
    <physiologicalReaction direction="left-to-right" evidence="15">
        <dbReference type="Rhea" id="RHEA:33276"/>
    </physiologicalReaction>
</comment>
<evidence type="ECO:0000256" key="15">
    <source>
        <dbReference type="ARBA" id="ARBA00024531"/>
    </source>
</evidence>
<evidence type="ECO:0000256" key="12">
    <source>
        <dbReference type="ARBA" id="ARBA00023098"/>
    </source>
</evidence>
<evidence type="ECO:0000256" key="20">
    <source>
        <dbReference type="ARBA" id="ARBA00069149"/>
    </source>
</evidence>
<dbReference type="Ensembl" id="ENSCMIT00000014701.1">
    <property type="protein sequence ID" value="ENSCMIP00000014393.1"/>
    <property type="gene ID" value="ENSCMIG00000007122.1"/>
</dbReference>
<dbReference type="InterPro" id="IPR052214">
    <property type="entry name" value="DAG_Lipase-Related"/>
</dbReference>
<accession>A0A4W3HBY1</accession>
<keyword evidence="10" id="KW-0442">Lipid degradation</keyword>
<evidence type="ECO:0000256" key="2">
    <source>
        <dbReference type="ARBA" id="ARBA00004651"/>
    </source>
</evidence>
<dbReference type="InParanoid" id="A0A4W3HBY1"/>
<dbReference type="CDD" id="cd00519">
    <property type="entry name" value="Lipase_3"/>
    <property type="match status" value="1"/>
</dbReference>
<evidence type="ECO:0000256" key="21">
    <source>
        <dbReference type="ARBA" id="ARBA00082880"/>
    </source>
</evidence>
<keyword evidence="12" id="KW-0443">Lipid metabolism</keyword>
<keyword evidence="7" id="KW-0479">Metal-binding</keyword>
<dbReference type="SUPFAM" id="SSF53474">
    <property type="entry name" value="alpha/beta-Hydrolases"/>
    <property type="match status" value="1"/>
</dbReference>
<protein>
    <recommendedName>
        <fullName evidence="20">Diacylglycerol lipase-beta</fullName>
        <ecNumber evidence="16">3.1.1.116</ecNumber>
    </recommendedName>
    <alternativeName>
        <fullName evidence="22">PUFA-specific triacylglycerol lipase</fullName>
    </alternativeName>
    <alternativeName>
        <fullName evidence="21">Sn1-specific diacylglycerol lipase beta</fullName>
    </alternativeName>
</protein>